<keyword evidence="1" id="KW-0472">Membrane</keyword>
<dbReference type="AlphaFoldDB" id="A0A2H0AMB0"/>
<reference evidence="3 4" key="1">
    <citation type="submission" date="2017-09" db="EMBL/GenBank/DDBJ databases">
        <title>Depth-based differentiation of microbial function through sediment-hosted aquifers and enrichment of novel symbionts in the deep terrestrial subsurface.</title>
        <authorList>
            <person name="Probst A.J."/>
            <person name="Ladd B."/>
            <person name="Jarett J.K."/>
            <person name="Geller-Mcgrath D.E."/>
            <person name="Sieber C.M."/>
            <person name="Emerson J.B."/>
            <person name="Anantharaman K."/>
            <person name="Thomas B.C."/>
            <person name="Malmstrom R."/>
            <person name="Stieglmeier M."/>
            <person name="Klingl A."/>
            <person name="Woyke T."/>
            <person name="Ryan C.M."/>
            <person name="Banfield J.F."/>
        </authorList>
    </citation>
    <scope>NUCLEOTIDE SEQUENCE [LARGE SCALE GENOMIC DNA]</scope>
    <source>
        <strain evidence="3">CG23_combo_of_CG06-09_8_20_14_all_42_19</strain>
    </source>
</reference>
<dbReference type="EMBL" id="PCSK01000009">
    <property type="protein sequence ID" value="PIP46534.1"/>
    <property type="molecule type" value="Genomic_DNA"/>
</dbReference>
<name>A0A2H0AMB0_9BACT</name>
<gene>
    <name evidence="3" type="ORF">COX15_00420</name>
</gene>
<dbReference type="InterPro" id="IPR018911">
    <property type="entry name" value="Gmad2_Ig-like_dom"/>
</dbReference>
<organism evidence="3 4">
    <name type="scientific">Candidatus Colwellbacteria bacterium CG23_combo_of_CG06-09_8_20_14_all_42_19</name>
    <dbReference type="NCBI Taxonomy" id="1974541"/>
    <lineage>
        <taxon>Bacteria</taxon>
        <taxon>Candidatus Colwelliibacteriota</taxon>
    </lineage>
</organism>
<protein>
    <recommendedName>
        <fullName evidence="2">Bacterial spore germination immunoglobulin-like domain-containing protein</fullName>
    </recommendedName>
</protein>
<evidence type="ECO:0000259" key="2">
    <source>
        <dbReference type="Pfam" id="PF10648"/>
    </source>
</evidence>
<dbReference type="Pfam" id="PF10648">
    <property type="entry name" value="Gmad2"/>
    <property type="match status" value="1"/>
</dbReference>
<evidence type="ECO:0000313" key="4">
    <source>
        <dbReference type="Proteomes" id="UP000230007"/>
    </source>
</evidence>
<evidence type="ECO:0000256" key="1">
    <source>
        <dbReference type="SAM" id="Phobius"/>
    </source>
</evidence>
<sequence>MYNKIMTKFIKWLIIFVGGAIVLAFIISLIAAFKLTSDFKNIVDKIKPVDFETCAALGNPVMESYPRQCKSEGQTFAENVGNEVEKMDLVRLSTPRPNEIVKSPLAVEGEARGNWFFETSFPVKIWDITGKEIARGITQAQGEWMTEEFVPFKVTLEFETPAIKKGLLILEKDNPSGLPENADSLRIPVRF</sequence>
<dbReference type="Proteomes" id="UP000230007">
    <property type="component" value="Unassembled WGS sequence"/>
</dbReference>
<proteinExistence type="predicted"/>
<accession>A0A2H0AMB0</accession>
<feature type="transmembrane region" description="Helical" evidence="1">
    <location>
        <begin position="12"/>
        <end position="33"/>
    </location>
</feature>
<evidence type="ECO:0000313" key="3">
    <source>
        <dbReference type="EMBL" id="PIP46534.1"/>
    </source>
</evidence>
<keyword evidence="1" id="KW-1133">Transmembrane helix</keyword>
<comment type="caution">
    <text evidence="3">The sequence shown here is derived from an EMBL/GenBank/DDBJ whole genome shotgun (WGS) entry which is preliminary data.</text>
</comment>
<keyword evidence="1" id="KW-0812">Transmembrane</keyword>
<feature type="domain" description="Bacterial spore germination immunoglobulin-like" evidence="2">
    <location>
        <begin position="90"/>
        <end position="173"/>
    </location>
</feature>